<feature type="active site" description="Proton acceptor" evidence="7">
    <location>
        <position position="206"/>
    </location>
</feature>
<dbReference type="Pfam" id="PF00768">
    <property type="entry name" value="Peptidase_S11"/>
    <property type="match status" value="1"/>
</dbReference>
<proteinExistence type="inferred from homology"/>
<evidence type="ECO:0000256" key="4">
    <source>
        <dbReference type="ARBA" id="ARBA00022960"/>
    </source>
</evidence>
<dbReference type="AlphaFoldDB" id="A0A653I7V8"/>
<dbReference type="RefSeq" id="WP_159173128.1">
    <property type="nucleotide sequence ID" value="NZ_LR732311.1"/>
</dbReference>
<organism evidence="12 13">
    <name type="scientific">Exiguobacterium oxidotolerans</name>
    <dbReference type="NCBI Taxonomy" id="223958"/>
    <lineage>
        <taxon>Bacteria</taxon>
        <taxon>Bacillati</taxon>
        <taxon>Bacillota</taxon>
        <taxon>Bacilli</taxon>
        <taxon>Bacillales</taxon>
        <taxon>Bacillales Family XII. Incertae Sedis</taxon>
        <taxon>Exiguobacterium</taxon>
    </lineage>
</organism>
<evidence type="ECO:0000256" key="9">
    <source>
        <dbReference type="RuleBase" id="RU004016"/>
    </source>
</evidence>
<keyword evidence="3" id="KW-0378">Hydrolase</keyword>
<keyword evidence="4" id="KW-0133">Cell shape</keyword>
<dbReference type="Gene3D" id="2.30.30.40">
    <property type="entry name" value="SH3 Domains"/>
    <property type="match status" value="2"/>
</dbReference>
<dbReference type="PRINTS" id="PR00725">
    <property type="entry name" value="DADACBPTASE1"/>
</dbReference>
<comment type="similarity">
    <text evidence="1 9">Belongs to the peptidase S11 family.</text>
</comment>
<evidence type="ECO:0000256" key="10">
    <source>
        <dbReference type="SAM" id="SignalP"/>
    </source>
</evidence>
<dbReference type="GO" id="GO:0071555">
    <property type="term" value="P:cell wall organization"/>
    <property type="evidence" value="ECO:0007669"/>
    <property type="project" value="UniProtKB-KW"/>
</dbReference>
<evidence type="ECO:0000256" key="6">
    <source>
        <dbReference type="ARBA" id="ARBA00023316"/>
    </source>
</evidence>
<dbReference type="PANTHER" id="PTHR21581:SF33">
    <property type="entry name" value="D-ALANYL-D-ALANINE CARBOXYPEPTIDASE DACB"/>
    <property type="match status" value="1"/>
</dbReference>
<feature type="domain" description="SH3b" evidence="11">
    <location>
        <begin position="97"/>
        <end position="163"/>
    </location>
</feature>
<feature type="active site" description="Acyl-ester intermediate" evidence="7">
    <location>
        <position position="203"/>
    </location>
</feature>
<dbReference type="InterPro" id="IPR001967">
    <property type="entry name" value="Peptidase_S11_N"/>
</dbReference>
<feature type="chain" id="PRO_5024954721" evidence="10">
    <location>
        <begin position="27"/>
        <end position="416"/>
    </location>
</feature>
<feature type="binding site" evidence="8">
    <location>
        <position position="372"/>
    </location>
    <ligand>
        <name>substrate</name>
    </ligand>
</feature>
<dbReference type="SUPFAM" id="SSF56601">
    <property type="entry name" value="beta-lactamase/transpeptidase-like"/>
    <property type="match status" value="1"/>
</dbReference>
<evidence type="ECO:0000256" key="7">
    <source>
        <dbReference type="PIRSR" id="PIRSR618044-1"/>
    </source>
</evidence>
<dbReference type="InterPro" id="IPR012338">
    <property type="entry name" value="Beta-lactam/transpept-like"/>
</dbReference>
<protein>
    <submittedName>
        <fullName evidence="12">Peptidase S11</fullName>
    </submittedName>
</protein>
<evidence type="ECO:0000259" key="11">
    <source>
        <dbReference type="SMART" id="SM00287"/>
    </source>
</evidence>
<dbReference type="SMART" id="SM00287">
    <property type="entry name" value="SH3b"/>
    <property type="match status" value="2"/>
</dbReference>
<dbReference type="GO" id="GO:0006508">
    <property type="term" value="P:proteolysis"/>
    <property type="evidence" value="ECO:0007669"/>
    <property type="project" value="InterPro"/>
</dbReference>
<accession>A0A653I7V8</accession>
<evidence type="ECO:0000313" key="13">
    <source>
        <dbReference type="Proteomes" id="UP000439752"/>
    </source>
</evidence>
<evidence type="ECO:0000256" key="2">
    <source>
        <dbReference type="ARBA" id="ARBA00022729"/>
    </source>
</evidence>
<feature type="signal peptide" evidence="10">
    <location>
        <begin position="1"/>
        <end position="26"/>
    </location>
</feature>
<dbReference type="Gene3D" id="3.40.710.10">
    <property type="entry name" value="DD-peptidase/beta-lactamase superfamily"/>
    <property type="match status" value="1"/>
</dbReference>
<evidence type="ECO:0000313" key="12">
    <source>
        <dbReference type="EMBL" id="VWX35192.1"/>
    </source>
</evidence>
<dbReference type="EMBL" id="CABWKQ010000014">
    <property type="protein sequence ID" value="VWX35192.1"/>
    <property type="molecule type" value="Genomic_DNA"/>
</dbReference>
<evidence type="ECO:0000256" key="5">
    <source>
        <dbReference type="ARBA" id="ARBA00022984"/>
    </source>
</evidence>
<gene>
    <name evidence="12" type="ORF">EXIGUO9Y_210078</name>
</gene>
<sequence length="416" mass="45510">MKVSLRIGLTLLLLVALCLPALPAQAASYQVVVTSTIGANVRTKPSTSSSATITRRAPYKAKFTAVSYSNGWYKIKDGSAYRYLSNQVAKKVTASSTKTYKIIVYSKYGANVRTSPSTASSKNIKRLATYNSKFNAVSYSNGWYKVKGKVNYYYVSSQVAKKVTTSAPATSSNYPVASMRYFKLGSSSYELSKASTTRRYPASTTKLLTALVAYDAAAKKGTLDQTFTLTYSMLAVPAGSSTAGFRSGDKVTLRQLLNGMLIRSGNDAAKAIAIRTAGSESKFVSLMNSRAKTIGMASSHFMNPHGFYHASHYTTAADMQKLANTYAKYHYLMDVSGRKSYKTTVKGPYARTLTWYHTNTSLPNESRVYASKTGYTPESAYTRVFFIKKGSTRYGLVTLKGTLPQTETTLRAVLNR</sequence>
<reference evidence="12 13" key="1">
    <citation type="submission" date="2019-10" db="EMBL/GenBank/DDBJ databases">
        <authorList>
            <person name="Karimi E."/>
        </authorList>
    </citation>
    <scope>NUCLEOTIDE SEQUENCE [LARGE SCALE GENOMIC DNA]</scope>
    <source>
        <strain evidence="12">Exiguobacterium sp. 9Y</strain>
    </source>
</reference>
<dbReference type="InterPro" id="IPR003646">
    <property type="entry name" value="SH3-like_bac-type"/>
</dbReference>
<feature type="domain" description="SH3b" evidence="11">
    <location>
        <begin position="28"/>
        <end position="92"/>
    </location>
</feature>
<keyword evidence="13" id="KW-1185">Reference proteome</keyword>
<name>A0A653I7V8_9BACL</name>
<keyword evidence="6" id="KW-0961">Cell wall biogenesis/degradation</keyword>
<dbReference type="Pfam" id="PF08239">
    <property type="entry name" value="SH3_3"/>
    <property type="match status" value="1"/>
</dbReference>
<dbReference type="GO" id="GO:0009252">
    <property type="term" value="P:peptidoglycan biosynthetic process"/>
    <property type="evidence" value="ECO:0007669"/>
    <property type="project" value="UniProtKB-KW"/>
</dbReference>
<evidence type="ECO:0000256" key="8">
    <source>
        <dbReference type="PIRSR" id="PIRSR618044-2"/>
    </source>
</evidence>
<dbReference type="Proteomes" id="UP000439752">
    <property type="component" value="Unassembled WGS sequence"/>
</dbReference>
<dbReference type="InterPro" id="IPR018044">
    <property type="entry name" value="Peptidase_S11"/>
</dbReference>
<keyword evidence="2 10" id="KW-0732">Signal</keyword>
<evidence type="ECO:0000256" key="3">
    <source>
        <dbReference type="ARBA" id="ARBA00022801"/>
    </source>
</evidence>
<evidence type="ECO:0000256" key="1">
    <source>
        <dbReference type="ARBA" id="ARBA00007164"/>
    </source>
</evidence>
<dbReference type="PANTHER" id="PTHR21581">
    <property type="entry name" value="D-ALANYL-D-ALANINE CARBOXYPEPTIDASE"/>
    <property type="match status" value="1"/>
</dbReference>
<dbReference type="GO" id="GO:0008360">
    <property type="term" value="P:regulation of cell shape"/>
    <property type="evidence" value="ECO:0007669"/>
    <property type="project" value="UniProtKB-KW"/>
</dbReference>
<feature type="active site" evidence="7">
    <location>
        <position position="264"/>
    </location>
</feature>
<dbReference type="GO" id="GO:0009002">
    <property type="term" value="F:serine-type D-Ala-D-Ala carboxypeptidase activity"/>
    <property type="evidence" value="ECO:0007669"/>
    <property type="project" value="InterPro"/>
</dbReference>
<keyword evidence="5" id="KW-0573">Peptidoglycan synthesis</keyword>